<dbReference type="EMBL" id="CP022118">
    <property type="protein sequence ID" value="ASG19320.1"/>
    <property type="molecule type" value="Genomic_DNA"/>
</dbReference>
<evidence type="ECO:0000313" key="1">
    <source>
        <dbReference type="EMBL" id="ASG19320.1"/>
    </source>
</evidence>
<gene>
    <name evidence="1" type="ORF">LFZ25_24885</name>
</gene>
<dbReference type="Proteomes" id="UP000197157">
    <property type="component" value="Plasmid unnamed1"/>
</dbReference>
<geneLocation type="plasmid" evidence="1">
    <name>unnamed1</name>
</geneLocation>
<organism evidence="1 2">
    <name type="scientific">Salmonella enterica subsp. enterica serovar Macclesfield str. S-1643</name>
    <dbReference type="NCBI Taxonomy" id="1242107"/>
    <lineage>
        <taxon>Bacteria</taxon>
        <taxon>Pseudomonadati</taxon>
        <taxon>Pseudomonadota</taxon>
        <taxon>Gammaproteobacteria</taxon>
        <taxon>Enterobacterales</taxon>
        <taxon>Enterobacteriaceae</taxon>
        <taxon>Salmonella</taxon>
    </lineage>
</organism>
<name>A0A241PY45_SALET</name>
<proteinExistence type="predicted"/>
<protein>
    <submittedName>
        <fullName evidence="1">Uncharacterized protein</fullName>
    </submittedName>
</protein>
<keyword evidence="1" id="KW-0614">Plasmid</keyword>
<accession>A0A241PY45</accession>
<evidence type="ECO:0000313" key="2">
    <source>
        <dbReference type="Proteomes" id="UP000197157"/>
    </source>
</evidence>
<sequence>MPAKKTVIPVKAPVATVTAQPSAVMPVPAVQDAQSSAMESCSRELKALRRLDARLYNRRKAQFDRLMSGASVYAGLRSDVAGGTREAVDAMYRFRTGRLCAEISRDVLDALARQGEGSLSGNGQ</sequence>
<dbReference type="AlphaFoldDB" id="A0A241PY45"/>
<reference evidence="1 2" key="1">
    <citation type="submission" date="2017-06" db="EMBL/GenBank/DDBJ databases">
        <title>Salmonella reference genomes for public health.</title>
        <authorList>
            <person name="Robertson J."/>
            <person name="Yoshida C."/>
            <person name="Gurnik S."/>
            <person name="Nash J."/>
        </authorList>
    </citation>
    <scope>NUCLEOTIDE SEQUENCE [LARGE SCALE GENOMIC DNA]</scope>
    <source>
        <strain evidence="1 2">S-1643</strain>
        <plasmid evidence="2">Plasmid unnamed1</plasmid>
    </source>
</reference>